<feature type="domain" description="TfoX N-terminal" evidence="1">
    <location>
        <begin position="35"/>
        <end position="115"/>
    </location>
</feature>
<dbReference type="InterPro" id="IPR007076">
    <property type="entry name" value="TfoX_N"/>
</dbReference>
<protein>
    <recommendedName>
        <fullName evidence="1">TfoX N-terminal domain-containing protein</fullName>
    </recommendedName>
</protein>
<dbReference type="STRING" id="454.Lisr_0652"/>
<dbReference type="Pfam" id="PF04993">
    <property type="entry name" value="TfoX_N"/>
    <property type="match status" value="1"/>
</dbReference>
<dbReference type="PATRIC" id="fig|454.4.peg.694"/>
<evidence type="ECO:0000313" key="3">
    <source>
        <dbReference type="Proteomes" id="UP000054761"/>
    </source>
</evidence>
<proteinExistence type="predicted"/>
<accession>A0A0W0WG70</accession>
<evidence type="ECO:0000313" key="2">
    <source>
        <dbReference type="EMBL" id="KTD31341.1"/>
    </source>
</evidence>
<dbReference type="Proteomes" id="UP000054761">
    <property type="component" value="Unassembled WGS sequence"/>
</dbReference>
<organism evidence="2 3">
    <name type="scientific">Legionella israelensis</name>
    <dbReference type="NCBI Taxonomy" id="454"/>
    <lineage>
        <taxon>Bacteria</taxon>
        <taxon>Pseudomonadati</taxon>
        <taxon>Pseudomonadota</taxon>
        <taxon>Gammaproteobacteria</taxon>
        <taxon>Legionellales</taxon>
        <taxon>Legionellaceae</taxon>
        <taxon>Legionella</taxon>
    </lineage>
</organism>
<dbReference type="Gene3D" id="3.30.1460.30">
    <property type="entry name" value="YgaC/TfoX-N like chaperone"/>
    <property type="match status" value="1"/>
</dbReference>
<dbReference type="SUPFAM" id="SSF159894">
    <property type="entry name" value="YgaC/TfoX-N like"/>
    <property type="match status" value="1"/>
</dbReference>
<comment type="caution">
    <text evidence="2">The sequence shown here is derived from an EMBL/GenBank/DDBJ whole genome shotgun (WGS) entry which is preliminary data.</text>
</comment>
<dbReference type="AlphaFoldDB" id="A0A0W0WG70"/>
<name>A0A0W0WG70_9GAMM</name>
<dbReference type="EMBL" id="LNYH01000023">
    <property type="protein sequence ID" value="KTD31341.1"/>
    <property type="molecule type" value="Genomic_DNA"/>
</dbReference>
<keyword evidence="3" id="KW-1185">Reference proteome</keyword>
<sequence>MAQGCYKLQSNYTIGKLRDSNLMSSNQSIVDYIIEQISEAGEVYSKKMFGEYAIYCGPKVVALVCDDQLFVKPTKAGKEYISNYIEACPYQGAKPYLLISGDYWDDSEWLTELIKITAFELPITKKKKNKVKYNQE</sequence>
<reference evidence="2 3" key="1">
    <citation type="submission" date="2015-11" db="EMBL/GenBank/DDBJ databases">
        <title>Genomic analysis of 38 Legionella species identifies large and diverse effector repertoires.</title>
        <authorList>
            <person name="Burstein D."/>
            <person name="Amaro F."/>
            <person name="Zusman T."/>
            <person name="Lifshitz Z."/>
            <person name="Cohen O."/>
            <person name="Gilbert J.A."/>
            <person name="Pupko T."/>
            <person name="Shuman H.A."/>
            <person name="Segal G."/>
        </authorList>
    </citation>
    <scope>NUCLEOTIDE SEQUENCE [LARGE SCALE GENOMIC DNA]</scope>
    <source>
        <strain evidence="2 3">Bercovier 4</strain>
    </source>
</reference>
<gene>
    <name evidence="2" type="ORF">Lisr_0652</name>
</gene>
<evidence type="ECO:0000259" key="1">
    <source>
        <dbReference type="Pfam" id="PF04993"/>
    </source>
</evidence>